<dbReference type="PANTHER" id="PTHR47845:SF1">
    <property type="entry name" value="NUCLEAR SPECKLE SPLICING REGULATORY PROTEIN 1 HOMOLOG"/>
    <property type="match status" value="1"/>
</dbReference>
<evidence type="ECO:0000256" key="1">
    <source>
        <dbReference type="ARBA" id="ARBA00010126"/>
    </source>
</evidence>
<dbReference type="EMBL" id="KQ964245">
    <property type="protein sequence ID" value="KXJ97582.1"/>
    <property type="molecule type" value="Genomic_DNA"/>
</dbReference>
<dbReference type="Pfam" id="PF09745">
    <property type="entry name" value="NSRP1_N"/>
    <property type="match status" value="1"/>
</dbReference>
<dbReference type="InterPro" id="IPR018612">
    <property type="entry name" value="NSRP1_N"/>
</dbReference>
<feature type="compositionally biased region" description="Low complexity" evidence="3">
    <location>
        <begin position="65"/>
        <end position="77"/>
    </location>
</feature>
<feature type="domain" description="Nuclear speckle splicing regulatory protein 1 N-terminal" evidence="4">
    <location>
        <begin position="110"/>
        <end position="204"/>
    </location>
</feature>
<organism evidence="5 6">
    <name type="scientific">Microdochium bolleyi</name>
    <dbReference type="NCBI Taxonomy" id="196109"/>
    <lineage>
        <taxon>Eukaryota</taxon>
        <taxon>Fungi</taxon>
        <taxon>Dikarya</taxon>
        <taxon>Ascomycota</taxon>
        <taxon>Pezizomycotina</taxon>
        <taxon>Sordariomycetes</taxon>
        <taxon>Xylariomycetidae</taxon>
        <taxon>Xylariales</taxon>
        <taxon>Microdochiaceae</taxon>
        <taxon>Microdochium</taxon>
    </lineage>
</organism>
<dbReference type="GO" id="GO:0000381">
    <property type="term" value="P:regulation of alternative mRNA splicing, via spliceosome"/>
    <property type="evidence" value="ECO:0007669"/>
    <property type="project" value="InterPro"/>
</dbReference>
<feature type="non-terminal residue" evidence="5">
    <location>
        <position position="205"/>
    </location>
</feature>
<evidence type="ECO:0000256" key="2">
    <source>
        <dbReference type="ARBA" id="ARBA00023054"/>
    </source>
</evidence>
<name>A0A136JKB4_9PEZI</name>
<proteinExistence type="inferred from homology"/>
<evidence type="ECO:0000313" key="6">
    <source>
        <dbReference type="Proteomes" id="UP000070501"/>
    </source>
</evidence>
<comment type="similarity">
    <text evidence="1">Belongs to the NSRP1 family.</text>
</comment>
<dbReference type="InterPro" id="IPR053246">
    <property type="entry name" value="NS_splicing_regulatory_protein"/>
</dbReference>
<feature type="region of interest" description="Disordered" evidence="3">
    <location>
        <begin position="1"/>
        <end position="128"/>
    </location>
</feature>
<sequence>MSKPGLSFGLNLAKKSGPSKPAPPKRKPMFGGDDDSDDDPNTASKPGAKNGTAITEFDDDSFASKPTTKTTRPTQKPGSKNALPPQPPTSKSKKSQMSMYGDLSSALESRKYQEAAEELDPSVYDYDGVYDSLKPEKKVTPEDAERRPKYMKSLLASAAVRKRDALIAEEKKIARERELEGDEFADKDKFVTEAYKKQQEENRRL</sequence>
<protein>
    <submittedName>
        <fullName evidence="5">Coiled-coil domain-containing protein 55-domain containing protein</fullName>
    </submittedName>
</protein>
<gene>
    <name evidence="5" type="ORF">Micbo1qcDRAFT_156509</name>
</gene>
<evidence type="ECO:0000313" key="5">
    <source>
        <dbReference type="EMBL" id="KXJ97582.1"/>
    </source>
</evidence>
<dbReference type="STRING" id="196109.A0A136JKB4"/>
<keyword evidence="6" id="KW-1185">Reference proteome</keyword>
<reference evidence="6" key="1">
    <citation type="submission" date="2016-02" db="EMBL/GenBank/DDBJ databases">
        <title>Draft genome sequence of Microdochium bolleyi, a fungal endophyte of beachgrass.</title>
        <authorList>
            <consortium name="DOE Joint Genome Institute"/>
            <person name="David A.S."/>
            <person name="May G."/>
            <person name="Haridas S."/>
            <person name="Lim J."/>
            <person name="Wang M."/>
            <person name="Labutti K."/>
            <person name="Lipzen A."/>
            <person name="Barry K."/>
            <person name="Grigoriev I.V."/>
        </authorList>
    </citation>
    <scope>NUCLEOTIDE SEQUENCE [LARGE SCALE GENOMIC DNA]</scope>
    <source>
        <strain evidence="6">J235TASD1</strain>
    </source>
</reference>
<accession>A0A136JKB4</accession>
<evidence type="ECO:0000256" key="3">
    <source>
        <dbReference type="SAM" id="MobiDB-lite"/>
    </source>
</evidence>
<dbReference type="InParanoid" id="A0A136JKB4"/>
<dbReference type="PANTHER" id="PTHR47845">
    <property type="entry name" value="NUCLEAR SPECKLE SPLICING REGULATORY PROTEIN 1 HOMOLOG"/>
    <property type="match status" value="1"/>
</dbReference>
<dbReference type="OrthoDB" id="446635at2759"/>
<dbReference type="AlphaFoldDB" id="A0A136JKB4"/>
<keyword evidence="2" id="KW-0175">Coiled coil</keyword>
<dbReference type="Proteomes" id="UP000070501">
    <property type="component" value="Unassembled WGS sequence"/>
</dbReference>
<evidence type="ECO:0000259" key="4">
    <source>
        <dbReference type="Pfam" id="PF09745"/>
    </source>
</evidence>